<dbReference type="AlphaFoldDB" id="A0A2A9NIV4"/>
<keyword evidence="2" id="KW-1185">Reference proteome</keyword>
<feature type="non-terminal residue" evidence="1">
    <location>
        <position position="1"/>
    </location>
</feature>
<dbReference type="OrthoDB" id="2693386at2759"/>
<dbReference type="EMBL" id="KZ301995">
    <property type="protein sequence ID" value="PFH50925.1"/>
    <property type="molecule type" value="Genomic_DNA"/>
</dbReference>
<evidence type="ECO:0000313" key="1">
    <source>
        <dbReference type="EMBL" id="PFH50925.1"/>
    </source>
</evidence>
<proteinExistence type="predicted"/>
<dbReference type="Proteomes" id="UP000242287">
    <property type="component" value="Unassembled WGS sequence"/>
</dbReference>
<reference evidence="1 2" key="1">
    <citation type="submission" date="2014-02" db="EMBL/GenBank/DDBJ databases">
        <title>Transposable element dynamics among asymbiotic and ectomycorrhizal Amanita fungi.</title>
        <authorList>
            <consortium name="DOE Joint Genome Institute"/>
            <person name="Hess J."/>
            <person name="Skrede I."/>
            <person name="Wolfe B."/>
            <person name="LaButti K."/>
            <person name="Ohm R.A."/>
            <person name="Grigoriev I.V."/>
            <person name="Pringle A."/>
        </authorList>
    </citation>
    <scope>NUCLEOTIDE SEQUENCE [LARGE SCALE GENOMIC DNA]</scope>
    <source>
        <strain evidence="1 2">SKay4041</strain>
    </source>
</reference>
<sequence length="84" mass="9848">PSLVFFKCFSEDKYVVHINTHPSLGDLISEYVIHHCLKGCRRVCESEELYQWFKYTVRVLTKGHFPFVTILDPDIIVPPPDVHF</sequence>
<name>A0A2A9NIV4_9AGAR</name>
<gene>
    <name evidence="1" type="ORF">AMATHDRAFT_143859</name>
</gene>
<protein>
    <submittedName>
        <fullName evidence="1">Uncharacterized protein</fullName>
    </submittedName>
</protein>
<accession>A0A2A9NIV4</accession>
<organism evidence="1 2">
    <name type="scientific">Amanita thiersii Skay4041</name>
    <dbReference type="NCBI Taxonomy" id="703135"/>
    <lineage>
        <taxon>Eukaryota</taxon>
        <taxon>Fungi</taxon>
        <taxon>Dikarya</taxon>
        <taxon>Basidiomycota</taxon>
        <taxon>Agaricomycotina</taxon>
        <taxon>Agaricomycetes</taxon>
        <taxon>Agaricomycetidae</taxon>
        <taxon>Agaricales</taxon>
        <taxon>Pluteineae</taxon>
        <taxon>Amanitaceae</taxon>
        <taxon>Amanita</taxon>
    </lineage>
</organism>
<evidence type="ECO:0000313" key="2">
    <source>
        <dbReference type="Proteomes" id="UP000242287"/>
    </source>
</evidence>